<reference evidence="2 3" key="1">
    <citation type="journal article" date="2018" name="PLoS Pathog.">
        <title>Evolution of structural diversity of trichothecenes, a family of toxins produced by plant pathogenic and entomopathogenic fungi.</title>
        <authorList>
            <person name="Proctor R.H."/>
            <person name="McCormick S.P."/>
            <person name="Kim H.S."/>
            <person name="Cardoza R.E."/>
            <person name="Stanley A.M."/>
            <person name="Lindo L."/>
            <person name="Kelly A."/>
            <person name="Brown D.W."/>
            <person name="Lee T."/>
            <person name="Vaughan M.M."/>
            <person name="Alexander N.J."/>
            <person name="Busman M."/>
            <person name="Gutierrez S."/>
        </authorList>
    </citation>
    <scope>NUCLEOTIDE SEQUENCE [LARGE SCALE GENOMIC DNA]</scope>
    <source>
        <strain evidence="2 3">NRRL 3299</strain>
    </source>
</reference>
<keyword evidence="3" id="KW-1185">Reference proteome</keyword>
<dbReference type="Proteomes" id="UP000266152">
    <property type="component" value="Unassembled WGS sequence"/>
</dbReference>
<comment type="caution">
    <text evidence="2">The sequence shown here is derived from an EMBL/GenBank/DDBJ whole genome shotgun (WGS) entry which is preliminary data.</text>
</comment>
<sequence length="193" mass="21454">MQSIVNQALQADAARQPHAIKTRTKRHILIRPIILETFDRLDALIAIAETTDHNDPKARAAVKAVMESVETWENETHQEKCPKATMEQTPKCAVGSSAEHPAWLKNVHDLVCDEVKQRGEFGDGKSGDLEEKNKSLEREESISASRPASMEGMLQDLTVDTPAENEGPICTSFSNSFEAGAYYLRICRLAKHL</sequence>
<accession>A0A395RXJ1</accession>
<name>A0A395RXJ1_FUSSP</name>
<proteinExistence type="predicted"/>
<dbReference type="AlphaFoldDB" id="A0A395RXJ1"/>
<evidence type="ECO:0000313" key="3">
    <source>
        <dbReference type="Proteomes" id="UP000266152"/>
    </source>
</evidence>
<feature type="region of interest" description="Disordered" evidence="1">
    <location>
        <begin position="121"/>
        <end position="151"/>
    </location>
</feature>
<gene>
    <name evidence="2" type="ORF">FSPOR_7918</name>
</gene>
<protein>
    <submittedName>
        <fullName evidence="2">Uncharacterized protein</fullName>
    </submittedName>
</protein>
<organism evidence="2 3">
    <name type="scientific">Fusarium sporotrichioides</name>
    <dbReference type="NCBI Taxonomy" id="5514"/>
    <lineage>
        <taxon>Eukaryota</taxon>
        <taxon>Fungi</taxon>
        <taxon>Dikarya</taxon>
        <taxon>Ascomycota</taxon>
        <taxon>Pezizomycotina</taxon>
        <taxon>Sordariomycetes</taxon>
        <taxon>Hypocreomycetidae</taxon>
        <taxon>Hypocreales</taxon>
        <taxon>Nectriaceae</taxon>
        <taxon>Fusarium</taxon>
    </lineage>
</organism>
<evidence type="ECO:0000313" key="2">
    <source>
        <dbReference type="EMBL" id="RGP64552.1"/>
    </source>
</evidence>
<feature type="compositionally biased region" description="Basic and acidic residues" evidence="1">
    <location>
        <begin position="121"/>
        <end position="141"/>
    </location>
</feature>
<evidence type="ECO:0000256" key="1">
    <source>
        <dbReference type="SAM" id="MobiDB-lite"/>
    </source>
</evidence>
<dbReference type="EMBL" id="PXOF01000115">
    <property type="protein sequence ID" value="RGP64552.1"/>
    <property type="molecule type" value="Genomic_DNA"/>
</dbReference>